<keyword evidence="10" id="KW-1185">Reference proteome</keyword>
<evidence type="ECO:0000313" key="10">
    <source>
        <dbReference type="Proteomes" id="UP000199288"/>
    </source>
</evidence>
<keyword evidence="2" id="KW-0479">Metal-binding</keyword>
<dbReference type="Pfam" id="PF04234">
    <property type="entry name" value="CopC"/>
    <property type="match status" value="1"/>
</dbReference>
<dbReference type="GO" id="GO:0005507">
    <property type="term" value="F:copper ion binding"/>
    <property type="evidence" value="ECO:0007669"/>
    <property type="project" value="InterPro"/>
</dbReference>
<dbReference type="GO" id="GO:0006825">
    <property type="term" value="P:copper ion transport"/>
    <property type="evidence" value="ECO:0007669"/>
    <property type="project" value="InterPro"/>
</dbReference>
<dbReference type="RefSeq" id="WP_092562448.1">
    <property type="nucleotide sequence ID" value="NZ_FNQV01000004.1"/>
</dbReference>
<feature type="chain" id="PRO_5011776758" description="CopC domain-containing protein" evidence="7">
    <location>
        <begin position="25"/>
        <end position="182"/>
    </location>
</feature>
<dbReference type="InterPro" id="IPR014756">
    <property type="entry name" value="Ig_E-set"/>
</dbReference>
<dbReference type="SUPFAM" id="SSF81296">
    <property type="entry name" value="E set domains"/>
    <property type="match status" value="1"/>
</dbReference>
<dbReference type="GO" id="GO:0046688">
    <property type="term" value="P:response to copper ion"/>
    <property type="evidence" value="ECO:0007669"/>
    <property type="project" value="InterPro"/>
</dbReference>
<feature type="domain" description="CopC" evidence="8">
    <location>
        <begin position="25"/>
        <end position="120"/>
    </location>
</feature>
<dbReference type="PANTHER" id="PTHR34820:SF4">
    <property type="entry name" value="INNER MEMBRANE PROTEIN YEBZ"/>
    <property type="match status" value="1"/>
</dbReference>
<dbReference type="OrthoDB" id="5242236at2"/>
<keyword evidence="6" id="KW-0812">Transmembrane</keyword>
<dbReference type="AlphaFoldDB" id="A0A1H3XXZ1"/>
<feature type="region of interest" description="Disordered" evidence="5">
    <location>
        <begin position="122"/>
        <end position="151"/>
    </location>
</feature>
<dbReference type="InterPro" id="IPR007348">
    <property type="entry name" value="CopC_dom"/>
</dbReference>
<reference evidence="10" key="1">
    <citation type="submission" date="2016-10" db="EMBL/GenBank/DDBJ databases">
        <authorList>
            <person name="Varghese N."/>
            <person name="Submissions S."/>
        </authorList>
    </citation>
    <scope>NUCLEOTIDE SEQUENCE [LARGE SCALE GENOMIC DNA]</scope>
    <source>
        <strain evidence="10">KPR-1</strain>
    </source>
</reference>
<protein>
    <recommendedName>
        <fullName evidence="8">CopC domain-containing protein</fullName>
    </recommendedName>
</protein>
<feature type="transmembrane region" description="Helical" evidence="6">
    <location>
        <begin position="159"/>
        <end position="177"/>
    </location>
</feature>
<feature type="compositionally biased region" description="Polar residues" evidence="5">
    <location>
        <begin position="123"/>
        <end position="133"/>
    </location>
</feature>
<accession>A0A1H3XXZ1</accession>
<dbReference type="InterPro" id="IPR032694">
    <property type="entry name" value="CopC/D"/>
</dbReference>
<organism evidence="9 10">
    <name type="scientific">Bowdeniella nasicola</name>
    <dbReference type="NCBI Taxonomy" id="208480"/>
    <lineage>
        <taxon>Bacteria</taxon>
        <taxon>Bacillati</taxon>
        <taxon>Actinomycetota</taxon>
        <taxon>Actinomycetes</taxon>
        <taxon>Actinomycetales</taxon>
        <taxon>Actinomycetaceae</taxon>
        <taxon>Bowdeniella</taxon>
    </lineage>
</organism>
<proteinExistence type="predicted"/>
<dbReference type="EMBL" id="FNQV01000004">
    <property type="protein sequence ID" value="SEA04335.1"/>
    <property type="molecule type" value="Genomic_DNA"/>
</dbReference>
<sequence>MFRRASSLLIALAIIALAAPIAHAHDVLVDSNPKDGAHLEAAPAAITLEFNNDLLDLGSGAAALVLTNDDGTEIANGPLSLDGREASFQLPALDAGSYRAAWSVVSSDGHRIQGALDFAVGESTPTVGESTPTDGEKPTPQETTQEQSDFPDTFGFPRAVLPIFAIGIIASMVLVIIKLKRK</sequence>
<evidence type="ECO:0000256" key="3">
    <source>
        <dbReference type="ARBA" id="ARBA00022729"/>
    </source>
</evidence>
<dbReference type="GO" id="GO:0005886">
    <property type="term" value="C:plasma membrane"/>
    <property type="evidence" value="ECO:0007669"/>
    <property type="project" value="TreeGrafter"/>
</dbReference>
<keyword evidence="6" id="KW-0472">Membrane</keyword>
<evidence type="ECO:0000256" key="6">
    <source>
        <dbReference type="SAM" id="Phobius"/>
    </source>
</evidence>
<evidence type="ECO:0000256" key="5">
    <source>
        <dbReference type="SAM" id="MobiDB-lite"/>
    </source>
</evidence>
<evidence type="ECO:0000259" key="8">
    <source>
        <dbReference type="Pfam" id="PF04234"/>
    </source>
</evidence>
<name>A0A1H3XXZ1_9ACTO</name>
<dbReference type="PANTHER" id="PTHR34820">
    <property type="entry name" value="INNER MEMBRANE PROTEIN YEBZ"/>
    <property type="match status" value="1"/>
</dbReference>
<evidence type="ECO:0000256" key="2">
    <source>
        <dbReference type="ARBA" id="ARBA00022723"/>
    </source>
</evidence>
<feature type="compositionally biased region" description="Polar residues" evidence="5">
    <location>
        <begin position="140"/>
        <end position="150"/>
    </location>
</feature>
<dbReference type="GO" id="GO:0042597">
    <property type="term" value="C:periplasmic space"/>
    <property type="evidence" value="ECO:0007669"/>
    <property type="project" value="InterPro"/>
</dbReference>
<evidence type="ECO:0000256" key="1">
    <source>
        <dbReference type="ARBA" id="ARBA00004196"/>
    </source>
</evidence>
<dbReference type="GO" id="GO:0030313">
    <property type="term" value="C:cell envelope"/>
    <property type="evidence" value="ECO:0007669"/>
    <property type="project" value="UniProtKB-SubCell"/>
</dbReference>
<evidence type="ECO:0000313" key="9">
    <source>
        <dbReference type="EMBL" id="SEA04335.1"/>
    </source>
</evidence>
<keyword evidence="4" id="KW-0186">Copper</keyword>
<evidence type="ECO:0000256" key="7">
    <source>
        <dbReference type="SAM" id="SignalP"/>
    </source>
</evidence>
<keyword evidence="6" id="KW-1133">Transmembrane helix</keyword>
<dbReference type="Proteomes" id="UP000199288">
    <property type="component" value="Unassembled WGS sequence"/>
</dbReference>
<gene>
    <name evidence="9" type="ORF">SAMN02910418_00795</name>
</gene>
<feature type="signal peptide" evidence="7">
    <location>
        <begin position="1"/>
        <end position="24"/>
    </location>
</feature>
<comment type="subcellular location">
    <subcellularLocation>
        <location evidence="1">Cell envelope</location>
    </subcellularLocation>
</comment>
<keyword evidence="3 7" id="KW-0732">Signal</keyword>
<dbReference type="InterPro" id="IPR014755">
    <property type="entry name" value="Cu-Rt/internalin_Ig-like"/>
</dbReference>
<evidence type="ECO:0000256" key="4">
    <source>
        <dbReference type="ARBA" id="ARBA00023008"/>
    </source>
</evidence>
<dbReference type="Gene3D" id="2.60.40.1220">
    <property type="match status" value="1"/>
</dbReference>